<feature type="transmembrane region" description="Helical" evidence="1">
    <location>
        <begin position="183"/>
        <end position="205"/>
    </location>
</feature>
<dbReference type="EMBL" id="KL142387">
    <property type="protein sequence ID" value="KDR72804.1"/>
    <property type="molecule type" value="Genomic_DNA"/>
</dbReference>
<keyword evidence="1" id="KW-0812">Transmembrane</keyword>
<feature type="transmembrane region" description="Helical" evidence="1">
    <location>
        <begin position="129"/>
        <end position="150"/>
    </location>
</feature>
<dbReference type="Pfam" id="PF20151">
    <property type="entry name" value="DUF6533"/>
    <property type="match status" value="1"/>
</dbReference>
<protein>
    <recommendedName>
        <fullName evidence="2">DUF6533 domain-containing protein</fullName>
    </recommendedName>
</protein>
<evidence type="ECO:0000313" key="3">
    <source>
        <dbReference type="EMBL" id="KDR72804.1"/>
    </source>
</evidence>
<feature type="transmembrane region" description="Helical" evidence="1">
    <location>
        <begin position="96"/>
        <end position="117"/>
    </location>
</feature>
<dbReference type="AlphaFoldDB" id="A0A067SYM3"/>
<sequence length="324" mass="36663">MSSLATDLDQIFLEQSILGQSSAARAGLLIWLASYSLVIYDYICTIEQEVKYIWSCPWTMGLAFFYLNRYLPFLEVILFSQLAFNSSVTLRECRVIIPLHIWLTTIGLTISQTIMILRTYAIWGRRRLIFWILAPMAAASFSFVLALTGWKTFHPVGTFVVPTGSQQVQCQLSAAAYNKQSSIGLLVAYLLALIAEAVITILTAIKAREHVQKASPTWVIRLYRDGFLYCACLLTISAINAILPLVAPSSLKIIFFPLQRTLHSIFCNRVIFLILQHRYGVTENTGTWQSRPRPVTYTDSAMDIFTTIQMEDMYDADVSVTPRE</sequence>
<name>A0A067SYM3_GALM3</name>
<dbReference type="HOGENOM" id="CLU_035509_11_0_1"/>
<feature type="domain" description="DUF6533" evidence="2">
    <location>
        <begin position="32"/>
        <end position="74"/>
    </location>
</feature>
<feature type="transmembrane region" description="Helical" evidence="1">
    <location>
        <begin position="23"/>
        <end position="43"/>
    </location>
</feature>
<reference evidence="4" key="1">
    <citation type="journal article" date="2014" name="Proc. Natl. Acad. Sci. U.S.A.">
        <title>Extensive sampling of basidiomycete genomes demonstrates inadequacy of the white-rot/brown-rot paradigm for wood decay fungi.</title>
        <authorList>
            <person name="Riley R."/>
            <person name="Salamov A.A."/>
            <person name="Brown D.W."/>
            <person name="Nagy L.G."/>
            <person name="Floudas D."/>
            <person name="Held B.W."/>
            <person name="Levasseur A."/>
            <person name="Lombard V."/>
            <person name="Morin E."/>
            <person name="Otillar R."/>
            <person name="Lindquist E.A."/>
            <person name="Sun H."/>
            <person name="LaButti K.M."/>
            <person name="Schmutz J."/>
            <person name="Jabbour D."/>
            <person name="Luo H."/>
            <person name="Baker S.E."/>
            <person name="Pisabarro A.G."/>
            <person name="Walton J.D."/>
            <person name="Blanchette R.A."/>
            <person name="Henrissat B."/>
            <person name="Martin F."/>
            <person name="Cullen D."/>
            <person name="Hibbett D.S."/>
            <person name="Grigoriev I.V."/>
        </authorList>
    </citation>
    <scope>NUCLEOTIDE SEQUENCE [LARGE SCALE GENOMIC DNA]</scope>
    <source>
        <strain evidence="4">CBS 339.88</strain>
    </source>
</reference>
<organism evidence="3 4">
    <name type="scientific">Galerina marginata (strain CBS 339.88)</name>
    <dbReference type="NCBI Taxonomy" id="685588"/>
    <lineage>
        <taxon>Eukaryota</taxon>
        <taxon>Fungi</taxon>
        <taxon>Dikarya</taxon>
        <taxon>Basidiomycota</taxon>
        <taxon>Agaricomycotina</taxon>
        <taxon>Agaricomycetes</taxon>
        <taxon>Agaricomycetidae</taxon>
        <taxon>Agaricales</taxon>
        <taxon>Agaricineae</taxon>
        <taxon>Strophariaceae</taxon>
        <taxon>Galerina</taxon>
    </lineage>
</organism>
<dbReference type="Proteomes" id="UP000027222">
    <property type="component" value="Unassembled WGS sequence"/>
</dbReference>
<evidence type="ECO:0000259" key="2">
    <source>
        <dbReference type="Pfam" id="PF20151"/>
    </source>
</evidence>
<keyword evidence="1" id="KW-1133">Transmembrane helix</keyword>
<feature type="transmembrane region" description="Helical" evidence="1">
    <location>
        <begin position="226"/>
        <end position="247"/>
    </location>
</feature>
<gene>
    <name evidence="3" type="ORF">GALMADRAFT_158479</name>
</gene>
<keyword evidence="1" id="KW-0472">Membrane</keyword>
<feature type="transmembrane region" description="Helical" evidence="1">
    <location>
        <begin position="64"/>
        <end position="84"/>
    </location>
</feature>
<evidence type="ECO:0000256" key="1">
    <source>
        <dbReference type="SAM" id="Phobius"/>
    </source>
</evidence>
<proteinExistence type="predicted"/>
<evidence type="ECO:0000313" key="4">
    <source>
        <dbReference type="Proteomes" id="UP000027222"/>
    </source>
</evidence>
<dbReference type="InterPro" id="IPR045340">
    <property type="entry name" value="DUF6533"/>
</dbReference>
<dbReference type="OrthoDB" id="3341843at2759"/>
<keyword evidence="4" id="KW-1185">Reference proteome</keyword>
<accession>A0A067SYM3</accession>